<dbReference type="RefSeq" id="WP_271219890.1">
    <property type="nucleotide sequence ID" value="NZ_BAAAVD010000016.1"/>
</dbReference>
<dbReference type="InterPro" id="IPR039538">
    <property type="entry name" value="BetI_C"/>
</dbReference>
<dbReference type="InterPro" id="IPR050109">
    <property type="entry name" value="HTH-type_TetR-like_transc_reg"/>
</dbReference>
<proteinExistence type="predicted"/>
<reference evidence="7" key="2">
    <citation type="submission" date="2023-01" db="EMBL/GenBank/DDBJ databases">
        <authorList>
            <person name="Sun Q."/>
            <person name="Evtushenko L."/>
        </authorList>
    </citation>
    <scope>NUCLEOTIDE SEQUENCE</scope>
    <source>
        <strain evidence="7">VKM Ac-2007</strain>
    </source>
</reference>
<keyword evidence="1" id="KW-0678">Repressor</keyword>
<reference evidence="7" key="1">
    <citation type="journal article" date="2014" name="Int. J. Syst. Evol. Microbiol.">
        <title>Complete genome sequence of Corynebacterium casei LMG S-19264T (=DSM 44701T), isolated from a smear-ripened cheese.</title>
        <authorList>
            <consortium name="US DOE Joint Genome Institute (JGI-PGF)"/>
            <person name="Walter F."/>
            <person name="Albersmeier A."/>
            <person name="Kalinowski J."/>
            <person name="Ruckert C."/>
        </authorList>
    </citation>
    <scope>NUCLEOTIDE SEQUENCE</scope>
    <source>
        <strain evidence="7">VKM Ac-2007</strain>
    </source>
</reference>
<dbReference type="GO" id="GO:0003700">
    <property type="term" value="F:DNA-binding transcription factor activity"/>
    <property type="evidence" value="ECO:0007669"/>
    <property type="project" value="TreeGrafter"/>
</dbReference>
<dbReference type="GO" id="GO:0000976">
    <property type="term" value="F:transcription cis-regulatory region binding"/>
    <property type="evidence" value="ECO:0007669"/>
    <property type="project" value="TreeGrafter"/>
</dbReference>
<dbReference type="Gene3D" id="1.10.357.10">
    <property type="entry name" value="Tetracycline Repressor, domain 2"/>
    <property type="match status" value="1"/>
</dbReference>
<dbReference type="EMBL" id="BSEV01000011">
    <property type="protein sequence ID" value="GLK11511.1"/>
    <property type="molecule type" value="Genomic_DNA"/>
</dbReference>
<dbReference type="Pfam" id="PF13977">
    <property type="entry name" value="TetR_C_6"/>
    <property type="match status" value="1"/>
</dbReference>
<evidence type="ECO:0000313" key="8">
    <source>
        <dbReference type="Proteomes" id="UP001143474"/>
    </source>
</evidence>
<keyword evidence="3 5" id="KW-0238">DNA-binding</keyword>
<dbReference type="InterPro" id="IPR001647">
    <property type="entry name" value="HTH_TetR"/>
</dbReference>
<dbReference type="InterPro" id="IPR036271">
    <property type="entry name" value="Tet_transcr_reg_TetR-rel_C_sf"/>
</dbReference>
<dbReference type="SUPFAM" id="SSF46689">
    <property type="entry name" value="Homeodomain-like"/>
    <property type="match status" value="1"/>
</dbReference>
<sequence>MPKQVDPVARRNDVVDALFRVVLRDGLQRASLRAVADEAGLNIGSLRHYFANQQELMSFAMQAMLDRVSDRLLRRVDEMGDVSALTREQRRSLTAGLLSELLPLDETRRAEVAVFIDFVAAARTHPAIDAELARRSAVGTRALVRRILVRMEDTGALRPGLDADVETERLSSLLDGLSLNTVLHPEVLSPEKCVRVLQAHLDDLTG</sequence>
<dbReference type="AlphaFoldDB" id="A0A9W6I4Y8"/>
<accession>A0A9W6I4Y8</accession>
<evidence type="ECO:0000256" key="4">
    <source>
        <dbReference type="ARBA" id="ARBA00023163"/>
    </source>
</evidence>
<evidence type="ECO:0000313" key="7">
    <source>
        <dbReference type="EMBL" id="GLK11511.1"/>
    </source>
</evidence>
<evidence type="ECO:0000256" key="3">
    <source>
        <dbReference type="ARBA" id="ARBA00023125"/>
    </source>
</evidence>
<dbReference type="PROSITE" id="PS50977">
    <property type="entry name" value="HTH_TETR_2"/>
    <property type="match status" value="1"/>
</dbReference>
<comment type="caution">
    <text evidence="7">The sequence shown here is derived from an EMBL/GenBank/DDBJ whole genome shotgun (WGS) entry which is preliminary data.</text>
</comment>
<dbReference type="Pfam" id="PF00440">
    <property type="entry name" value="TetR_N"/>
    <property type="match status" value="1"/>
</dbReference>
<name>A0A9W6I4Y8_9ACTN</name>
<gene>
    <name evidence="7" type="primary">pksA</name>
    <name evidence="7" type="ORF">GCM10017600_49180</name>
</gene>
<evidence type="ECO:0000256" key="5">
    <source>
        <dbReference type="PROSITE-ProRule" id="PRU00335"/>
    </source>
</evidence>
<evidence type="ECO:0000259" key="6">
    <source>
        <dbReference type="PROSITE" id="PS50977"/>
    </source>
</evidence>
<organism evidence="7 8">
    <name type="scientific">Streptosporangium carneum</name>
    <dbReference type="NCBI Taxonomy" id="47481"/>
    <lineage>
        <taxon>Bacteria</taxon>
        <taxon>Bacillati</taxon>
        <taxon>Actinomycetota</taxon>
        <taxon>Actinomycetes</taxon>
        <taxon>Streptosporangiales</taxon>
        <taxon>Streptosporangiaceae</taxon>
        <taxon>Streptosporangium</taxon>
    </lineage>
</organism>
<dbReference type="SUPFAM" id="SSF48498">
    <property type="entry name" value="Tetracyclin repressor-like, C-terminal domain"/>
    <property type="match status" value="1"/>
</dbReference>
<keyword evidence="2" id="KW-0805">Transcription regulation</keyword>
<keyword evidence="8" id="KW-1185">Reference proteome</keyword>
<dbReference type="PROSITE" id="PS01081">
    <property type="entry name" value="HTH_TETR_1"/>
    <property type="match status" value="1"/>
</dbReference>
<dbReference type="InterPro" id="IPR009057">
    <property type="entry name" value="Homeodomain-like_sf"/>
</dbReference>
<dbReference type="InterPro" id="IPR023772">
    <property type="entry name" value="DNA-bd_HTH_TetR-type_CS"/>
</dbReference>
<keyword evidence="4" id="KW-0804">Transcription</keyword>
<feature type="domain" description="HTH tetR-type" evidence="6">
    <location>
        <begin position="8"/>
        <end position="68"/>
    </location>
</feature>
<dbReference type="PANTHER" id="PTHR30055">
    <property type="entry name" value="HTH-TYPE TRANSCRIPTIONAL REGULATOR RUTR"/>
    <property type="match status" value="1"/>
</dbReference>
<evidence type="ECO:0000256" key="1">
    <source>
        <dbReference type="ARBA" id="ARBA00022491"/>
    </source>
</evidence>
<dbReference type="PANTHER" id="PTHR30055:SF234">
    <property type="entry name" value="HTH-TYPE TRANSCRIPTIONAL REGULATOR BETI"/>
    <property type="match status" value="1"/>
</dbReference>
<protein>
    <submittedName>
        <fullName evidence="7">HTH-type transcriptional regulator PksA</fullName>
    </submittedName>
</protein>
<dbReference type="Proteomes" id="UP001143474">
    <property type="component" value="Unassembled WGS sequence"/>
</dbReference>
<evidence type="ECO:0000256" key="2">
    <source>
        <dbReference type="ARBA" id="ARBA00023015"/>
    </source>
</evidence>
<feature type="DNA-binding region" description="H-T-H motif" evidence="5">
    <location>
        <begin position="31"/>
        <end position="50"/>
    </location>
</feature>